<dbReference type="PANTHER" id="PTHR23015">
    <property type="entry name" value="UNCHARACTERIZED C.ELEGANS PROTEIN"/>
    <property type="match status" value="1"/>
</dbReference>
<protein>
    <submittedName>
        <fullName evidence="2">DUF38 domain-containing protein</fullName>
    </submittedName>
</protein>
<proteinExistence type="predicted"/>
<dbReference type="Proteomes" id="UP000001940">
    <property type="component" value="Chromosome III"/>
</dbReference>
<evidence type="ECO:0000259" key="1">
    <source>
        <dbReference type="Pfam" id="PF01827"/>
    </source>
</evidence>
<dbReference type="PANTHER" id="PTHR23015:SF4">
    <property type="entry name" value="DUF38 DOMAIN-CONTAINING PROTEIN-RELATED"/>
    <property type="match status" value="1"/>
</dbReference>
<dbReference type="GeneID" id="188445"/>
<sequence length="288" mass="33821">MTDIAPKTHQKNLVLPTFLNMPLNIANLVLEKMETMDRKDEVEIWSGTEIIYNTAENDSSSSNVIHNEQTKLIDGENFVEKAAKDFKILSKHARKIAIRNFTENRCDIVTTFIKIFKAEKCIHVQQIELSYFSFDEVLTILSWFDAKVLKSIELDGIKSIDQFERIIHLEHWKNAEEFSINSRRVECTNAIVHFFHFKCFYIYKLDEFSAHTAIQIRDDLLRRSTFQSCTIYFVSSKINPMEIAKVFKSDYGNEFNIEYSNGNDKFGIFLEDLQYLNKNHFKLNVKRL</sequence>
<evidence type="ECO:0000313" key="3">
    <source>
        <dbReference type="Proteomes" id="UP000001940"/>
    </source>
</evidence>
<gene>
    <name evidence="2 4" type="primary">fbxa-55</name>
    <name evidence="2" type="ORF">CELE_T12B5.6</name>
    <name evidence="4" type="ORF">T12B5.6</name>
</gene>
<dbReference type="EMBL" id="BX284603">
    <property type="protein sequence ID" value="SAP35538.1"/>
    <property type="molecule type" value="Genomic_DNA"/>
</dbReference>
<dbReference type="CTD" id="188445"/>
<dbReference type="WormBase" id="T12B5.6c">
    <property type="protein sequence ID" value="CE51680"/>
    <property type="gene ID" value="WBGene00020453"/>
    <property type="gene designation" value="fbxa-55"/>
</dbReference>
<keyword evidence="3" id="KW-1185">Reference proteome</keyword>
<dbReference type="Pfam" id="PF01827">
    <property type="entry name" value="FTH"/>
    <property type="match status" value="1"/>
</dbReference>
<evidence type="ECO:0000313" key="2">
    <source>
        <dbReference type="EMBL" id="SAP35538.1"/>
    </source>
</evidence>
<organism evidence="2 3">
    <name type="scientific">Caenorhabditis elegans</name>
    <dbReference type="NCBI Taxonomy" id="6239"/>
    <lineage>
        <taxon>Eukaryota</taxon>
        <taxon>Metazoa</taxon>
        <taxon>Ecdysozoa</taxon>
        <taxon>Nematoda</taxon>
        <taxon>Chromadorea</taxon>
        <taxon>Rhabditida</taxon>
        <taxon>Rhabditina</taxon>
        <taxon>Rhabditomorpha</taxon>
        <taxon>Rhabditoidea</taxon>
        <taxon>Rhabditidae</taxon>
        <taxon>Peloderinae</taxon>
        <taxon>Caenorhabditis</taxon>
    </lineage>
</organism>
<dbReference type="InterPro" id="IPR040161">
    <property type="entry name" value="FB224"/>
</dbReference>
<dbReference type="RefSeq" id="NP_001317783.1">
    <property type="nucleotide sequence ID" value="NM_001330938.4"/>
</dbReference>
<feature type="domain" description="DUF38" evidence="1">
    <location>
        <begin position="107"/>
        <end position="249"/>
    </location>
</feature>
<name>A0A163VTZ6_CAEEL</name>
<evidence type="ECO:0000313" key="4">
    <source>
        <dbReference type="WormBase" id="T12B5.6c"/>
    </source>
</evidence>
<dbReference type="Bgee" id="WBGene00020453">
    <property type="expression patterns" value="Expressed in adult organism and 2 other cell types or tissues"/>
</dbReference>
<dbReference type="OrthoDB" id="2095648at2759"/>
<reference evidence="2 3" key="1">
    <citation type="journal article" date="1998" name="Science">
        <title>Genome sequence of the nematode C. elegans: a platform for investigating biology.</title>
        <authorList>
            <consortium name="The C. elegans sequencing consortium"/>
            <person name="Sulson J.E."/>
            <person name="Waterston R."/>
        </authorList>
    </citation>
    <scope>NUCLEOTIDE SEQUENCE [LARGE SCALE GENOMIC DNA]</scope>
    <source>
        <strain evidence="2 3">Bristol N2</strain>
    </source>
</reference>
<dbReference type="AGR" id="WB:WBGene00020453"/>
<accession>A0A163VTZ6</accession>
<dbReference type="AlphaFoldDB" id="A0A163VTZ6"/>
<dbReference type="ExpressionAtlas" id="A0A163VTZ6">
    <property type="expression patterns" value="baseline and differential"/>
</dbReference>
<dbReference type="InterPro" id="IPR002900">
    <property type="entry name" value="DUF38/FTH_CAE_spp"/>
</dbReference>